<evidence type="ECO:0000313" key="2">
    <source>
        <dbReference type="EMBL" id="KPW86713.1"/>
    </source>
</evidence>
<keyword evidence="1" id="KW-0472">Membrane</keyword>
<comment type="caution">
    <text evidence="2">The sequence shown here is derived from an EMBL/GenBank/DDBJ whole genome shotgun (WGS) entry which is preliminary data.</text>
</comment>
<keyword evidence="1" id="KW-1133">Transmembrane helix</keyword>
<dbReference type="AlphaFoldDB" id="A0A0P9MQJ8"/>
<gene>
    <name evidence="2" type="ORF">ALO50_103173</name>
</gene>
<dbReference type="Proteomes" id="UP000050356">
    <property type="component" value="Unassembled WGS sequence"/>
</dbReference>
<proteinExistence type="predicted"/>
<evidence type="ECO:0000313" key="3">
    <source>
        <dbReference type="Proteomes" id="UP000050356"/>
    </source>
</evidence>
<feature type="transmembrane region" description="Helical" evidence="1">
    <location>
        <begin position="12"/>
        <end position="31"/>
    </location>
</feature>
<dbReference type="EMBL" id="LJQA01000738">
    <property type="protein sequence ID" value="KPW86713.1"/>
    <property type="molecule type" value="Genomic_DNA"/>
</dbReference>
<accession>A0A0P9MQJ8</accession>
<sequence length="38" mass="4385">MVAQIFMIQNARVIWGSLFIVSTWMINGGVFRRARMSP</sequence>
<keyword evidence="1" id="KW-0812">Transmembrane</keyword>
<organism evidence="2 3">
    <name type="scientific">Pseudomonas syringae pv. cerasicola</name>
    <dbReference type="NCBI Taxonomy" id="264451"/>
    <lineage>
        <taxon>Bacteria</taxon>
        <taxon>Pseudomonadati</taxon>
        <taxon>Pseudomonadota</taxon>
        <taxon>Gammaproteobacteria</taxon>
        <taxon>Pseudomonadales</taxon>
        <taxon>Pseudomonadaceae</taxon>
        <taxon>Pseudomonas</taxon>
        <taxon>Pseudomonas syringae</taxon>
    </lineage>
</organism>
<protein>
    <submittedName>
        <fullName evidence="2">Uncharacterized protein</fullName>
    </submittedName>
</protein>
<name>A0A0P9MQJ8_PSESX</name>
<evidence type="ECO:0000256" key="1">
    <source>
        <dbReference type="SAM" id="Phobius"/>
    </source>
</evidence>
<reference evidence="2 3" key="1">
    <citation type="submission" date="2015-09" db="EMBL/GenBank/DDBJ databases">
        <title>Genome announcement of multiple Pseudomonas syringae strains.</title>
        <authorList>
            <person name="Thakur S."/>
            <person name="Wang P.W."/>
            <person name="Gong Y."/>
            <person name="Weir B.S."/>
            <person name="Guttman D.S."/>
        </authorList>
    </citation>
    <scope>NUCLEOTIDE SEQUENCE [LARGE SCALE GENOMIC DNA]</scope>
    <source>
        <strain evidence="2 3">ICMP17524</strain>
    </source>
</reference>